<protein>
    <submittedName>
        <fullName evidence="9">NF-X1-type zinc finger protein NFXL1</fullName>
    </submittedName>
</protein>
<name>A0AA41MS41_SCICA</name>
<evidence type="ECO:0000256" key="7">
    <source>
        <dbReference type="SAM" id="Phobius"/>
    </source>
</evidence>
<evidence type="ECO:0000256" key="5">
    <source>
        <dbReference type="ARBA" id="ARBA00022833"/>
    </source>
</evidence>
<dbReference type="Pfam" id="PF01422">
    <property type="entry name" value="zf-NF-X1"/>
    <property type="match status" value="7"/>
</dbReference>
<evidence type="ECO:0000313" key="9">
    <source>
        <dbReference type="EMBL" id="MBZ3877130.1"/>
    </source>
</evidence>
<sequence length="514" mass="58122">MLLNLKFSIFQFQDGDIRELERTKQYVNEAFQAGAMTCLICIASVKRNQAVCGKTLSCGNHTCEQVCHVGACGECPRSGKRFCPCQKSKFSLPCTEDVPTCGDSCDKVLECGIHRCSQRCHRGPCETCRQEVEKHCRCGKHTKRMPCHKPYICETKCVKMRDCQKHQCRRKCCPGNCPPCDQNCGRTLGCRNHKCPSVCHRGSCYPCPETVDVKCNCGNAKVTVPCGRERTTRPPKCKEICRECLGKHEVSPLPCHAVGPYSCKRVCGRILACQNHTCMKECHRVTEVDGCSSKNKAGPECLHCEEGCSKSRPSGCPHLCVLPCHPGECPPCVQMLRIKCHCKITSLYVECRKITTADVNEKNLLSCCKNQCPKELPCGHRCKEMCHPGECPFNCNQKVKLRCPCKRIKKELPCSKVRENQVSVECDATCKEMKRKASEIKEAEAKAALEEEKRRQQAELEAFENRLKGRRKKNRRRDEVAVELSLWQKYKYYLLPVCGVTVMLFAWYIAHDVD</sequence>
<feature type="domain" description="NF-X1-type" evidence="8">
    <location>
        <begin position="316"/>
        <end position="334"/>
    </location>
</feature>
<dbReference type="InterPro" id="IPR034078">
    <property type="entry name" value="NFX1_fam"/>
</dbReference>
<feature type="domain" description="NF-X1-type" evidence="8">
    <location>
        <begin position="190"/>
        <end position="209"/>
    </location>
</feature>
<keyword evidence="4" id="KW-0863">Zinc-finger</keyword>
<feature type="domain" description="NF-X1-type" evidence="8">
    <location>
        <begin position="58"/>
        <end position="77"/>
    </location>
</feature>
<dbReference type="GO" id="GO:0008270">
    <property type="term" value="F:zinc ion binding"/>
    <property type="evidence" value="ECO:0007669"/>
    <property type="project" value="UniProtKB-KW"/>
</dbReference>
<dbReference type="PANTHER" id="PTHR12360">
    <property type="entry name" value="NUCLEAR TRANSCRIPTION FACTOR, X-BOX BINDING 1 NFX1"/>
    <property type="match status" value="1"/>
</dbReference>
<dbReference type="EMBL" id="JAATJV010292300">
    <property type="protein sequence ID" value="MBZ3877130.1"/>
    <property type="molecule type" value="Genomic_DNA"/>
</dbReference>
<evidence type="ECO:0000256" key="3">
    <source>
        <dbReference type="ARBA" id="ARBA00022737"/>
    </source>
</evidence>
<keyword evidence="3" id="KW-0677">Repeat</keyword>
<keyword evidence="6" id="KW-0175">Coiled coil</keyword>
<feature type="coiled-coil region" evidence="6">
    <location>
        <begin position="426"/>
        <end position="473"/>
    </location>
</feature>
<dbReference type="SMART" id="SM00438">
    <property type="entry name" value="ZnF_NFX"/>
    <property type="match status" value="7"/>
</dbReference>
<keyword evidence="5" id="KW-0862">Zinc</keyword>
<dbReference type="PANTHER" id="PTHR12360:SF1">
    <property type="entry name" value="NF-X1-TYPE ZINC FINGER PROTEIN NFXL1"/>
    <property type="match status" value="1"/>
</dbReference>
<dbReference type="AlphaFoldDB" id="A0AA41MS41"/>
<feature type="domain" description="NF-X1-type" evidence="8">
    <location>
        <begin position="273"/>
        <end position="306"/>
    </location>
</feature>
<accession>A0AA41MS41</accession>
<dbReference type="GO" id="GO:0005634">
    <property type="term" value="C:nucleus"/>
    <property type="evidence" value="ECO:0007669"/>
    <property type="project" value="InterPro"/>
</dbReference>
<evidence type="ECO:0000256" key="6">
    <source>
        <dbReference type="SAM" id="Coils"/>
    </source>
</evidence>
<keyword evidence="7" id="KW-0472">Membrane</keyword>
<dbReference type="CDD" id="cd06008">
    <property type="entry name" value="NF-X1-zinc-finger"/>
    <property type="match status" value="4"/>
</dbReference>
<evidence type="ECO:0000259" key="8">
    <source>
        <dbReference type="SMART" id="SM00438"/>
    </source>
</evidence>
<evidence type="ECO:0000313" key="10">
    <source>
        <dbReference type="Proteomes" id="UP001166674"/>
    </source>
</evidence>
<gene>
    <name evidence="9" type="ORF">SUZIE_141400</name>
</gene>
<dbReference type="GO" id="GO:0000977">
    <property type="term" value="F:RNA polymerase II transcription regulatory region sequence-specific DNA binding"/>
    <property type="evidence" value="ECO:0007669"/>
    <property type="project" value="TreeGrafter"/>
</dbReference>
<comment type="caution">
    <text evidence="9">The sequence shown here is derived from an EMBL/GenBank/DDBJ whole genome shotgun (WGS) entry which is preliminary data.</text>
</comment>
<dbReference type="InterPro" id="IPR000967">
    <property type="entry name" value="Znf_NFX1"/>
</dbReference>
<keyword evidence="10" id="KW-1185">Reference proteome</keyword>
<evidence type="ECO:0000256" key="2">
    <source>
        <dbReference type="ARBA" id="ARBA00022723"/>
    </source>
</evidence>
<keyword evidence="2" id="KW-0479">Metal-binding</keyword>
<feature type="transmembrane region" description="Helical" evidence="7">
    <location>
        <begin position="492"/>
        <end position="510"/>
    </location>
</feature>
<organism evidence="9 10">
    <name type="scientific">Sciurus carolinensis</name>
    <name type="common">Eastern gray squirrel</name>
    <dbReference type="NCBI Taxonomy" id="30640"/>
    <lineage>
        <taxon>Eukaryota</taxon>
        <taxon>Metazoa</taxon>
        <taxon>Chordata</taxon>
        <taxon>Craniata</taxon>
        <taxon>Vertebrata</taxon>
        <taxon>Euteleostomi</taxon>
        <taxon>Mammalia</taxon>
        <taxon>Eutheria</taxon>
        <taxon>Euarchontoglires</taxon>
        <taxon>Glires</taxon>
        <taxon>Rodentia</taxon>
        <taxon>Sciuromorpha</taxon>
        <taxon>Sciuridae</taxon>
        <taxon>Sciurinae</taxon>
        <taxon>Sciurini</taxon>
        <taxon>Sciurus</taxon>
    </lineage>
</organism>
<evidence type="ECO:0000256" key="1">
    <source>
        <dbReference type="ARBA" id="ARBA00007269"/>
    </source>
</evidence>
<evidence type="ECO:0000256" key="4">
    <source>
        <dbReference type="ARBA" id="ARBA00022771"/>
    </source>
</evidence>
<feature type="domain" description="NF-X1-type" evidence="8">
    <location>
        <begin position="378"/>
        <end position="397"/>
    </location>
</feature>
<reference evidence="9" key="1">
    <citation type="submission" date="2020-03" db="EMBL/GenBank/DDBJ databases">
        <title>Studies in the Genomics of Life Span.</title>
        <authorList>
            <person name="Glass D."/>
        </authorList>
    </citation>
    <scope>NUCLEOTIDE SEQUENCE</scope>
    <source>
        <strain evidence="9">SUZIE</strain>
        <tissue evidence="9">Muscle</tissue>
    </source>
</reference>
<keyword evidence="7" id="KW-1133">Transmembrane helix</keyword>
<dbReference type="Proteomes" id="UP001166674">
    <property type="component" value="Unassembled WGS sequence"/>
</dbReference>
<feature type="domain" description="NF-X1-type" evidence="8">
    <location>
        <begin position="111"/>
        <end position="130"/>
    </location>
</feature>
<keyword evidence="7" id="KW-0812">Transmembrane</keyword>
<feature type="domain" description="NF-X1-type" evidence="8">
    <location>
        <begin position="163"/>
        <end position="182"/>
    </location>
</feature>
<dbReference type="GO" id="GO:0000981">
    <property type="term" value="F:DNA-binding transcription factor activity, RNA polymerase II-specific"/>
    <property type="evidence" value="ECO:0007669"/>
    <property type="project" value="TreeGrafter"/>
</dbReference>
<comment type="similarity">
    <text evidence="1">Belongs to the NFX1 family.</text>
</comment>
<proteinExistence type="inferred from homology"/>